<protein>
    <submittedName>
        <fullName evidence="1">Zinc knuckle protein</fullName>
    </submittedName>
</protein>
<accession>A0A8S5MVW0</accession>
<reference evidence="1" key="1">
    <citation type="journal article" date="2021" name="Proc. Natl. Acad. Sci. U.S.A.">
        <title>A Catalog of Tens of Thousands of Viruses from Human Metagenomes Reveals Hidden Associations with Chronic Diseases.</title>
        <authorList>
            <person name="Tisza M.J."/>
            <person name="Buck C.B."/>
        </authorList>
    </citation>
    <scope>NUCLEOTIDE SEQUENCE</scope>
    <source>
        <strain evidence="1">Ctsus30</strain>
    </source>
</reference>
<organism evidence="1">
    <name type="scientific">Siphoviridae sp. ctsus30</name>
    <dbReference type="NCBI Taxonomy" id="2826488"/>
    <lineage>
        <taxon>Viruses</taxon>
        <taxon>Duplodnaviria</taxon>
        <taxon>Heunggongvirae</taxon>
        <taxon>Uroviricota</taxon>
        <taxon>Caudoviricetes</taxon>
    </lineage>
</organism>
<proteinExistence type="predicted"/>
<name>A0A8S5MVW0_9CAUD</name>
<evidence type="ECO:0000313" key="1">
    <source>
        <dbReference type="EMBL" id="DAD86340.1"/>
    </source>
</evidence>
<dbReference type="EMBL" id="BK014997">
    <property type="protein sequence ID" value="DAD86340.1"/>
    <property type="molecule type" value="Genomic_DNA"/>
</dbReference>
<sequence length="40" mass="4528">MVWCDICAEKPYMANDCDYCAETPNCLCWYCGNSGAPWLS</sequence>